<protein>
    <submittedName>
        <fullName evidence="1">Uncharacterized protein</fullName>
    </submittedName>
</protein>
<dbReference type="EMBL" id="NMUH01000194">
    <property type="protein sequence ID" value="MQL74149.1"/>
    <property type="molecule type" value="Genomic_DNA"/>
</dbReference>
<gene>
    <name evidence="1" type="ORF">Taro_006503</name>
</gene>
<keyword evidence="2" id="KW-1185">Reference proteome</keyword>
<comment type="caution">
    <text evidence="1">The sequence shown here is derived from an EMBL/GenBank/DDBJ whole genome shotgun (WGS) entry which is preliminary data.</text>
</comment>
<dbReference type="AlphaFoldDB" id="A0A843U0Z3"/>
<evidence type="ECO:0000313" key="1">
    <source>
        <dbReference type="EMBL" id="MQL74149.1"/>
    </source>
</evidence>
<sequence length="93" mass="9725">MASRGGSHSVALCPVWHLVPALPAGFTQFCHSGVDTVHLCVDTSSLSQKPVLNGRPVVSTQSTCVSTLGDCPRKQSKQLKPVVSTQSALSPIV</sequence>
<organism evidence="1 2">
    <name type="scientific">Colocasia esculenta</name>
    <name type="common">Wild taro</name>
    <name type="synonym">Arum esculentum</name>
    <dbReference type="NCBI Taxonomy" id="4460"/>
    <lineage>
        <taxon>Eukaryota</taxon>
        <taxon>Viridiplantae</taxon>
        <taxon>Streptophyta</taxon>
        <taxon>Embryophyta</taxon>
        <taxon>Tracheophyta</taxon>
        <taxon>Spermatophyta</taxon>
        <taxon>Magnoliopsida</taxon>
        <taxon>Liliopsida</taxon>
        <taxon>Araceae</taxon>
        <taxon>Aroideae</taxon>
        <taxon>Colocasieae</taxon>
        <taxon>Colocasia</taxon>
    </lineage>
</organism>
<dbReference type="Proteomes" id="UP000652761">
    <property type="component" value="Unassembled WGS sequence"/>
</dbReference>
<evidence type="ECO:0000313" key="2">
    <source>
        <dbReference type="Proteomes" id="UP000652761"/>
    </source>
</evidence>
<accession>A0A843U0Z3</accession>
<reference evidence="1" key="1">
    <citation type="submission" date="2017-07" db="EMBL/GenBank/DDBJ databases">
        <title>Taro Niue Genome Assembly and Annotation.</title>
        <authorList>
            <person name="Atibalentja N."/>
            <person name="Keating K."/>
            <person name="Fields C.J."/>
        </authorList>
    </citation>
    <scope>NUCLEOTIDE SEQUENCE</scope>
    <source>
        <strain evidence="1">Niue_2</strain>
        <tissue evidence="1">Leaf</tissue>
    </source>
</reference>
<proteinExistence type="predicted"/>
<name>A0A843U0Z3_COLES</name>